<keyword evidence="1 5" id="KW-0963">Cytoplasm</keyword>
<dbReference type="PANTHER" id="PTHR33317:SF4">
    <property type="entry name" value="POLYNUCLEOTIDYL TRANSFERASE, RIBONUCLEASE H-LIKE SUPERFAMILY PROTEIN"/>
    <property type="match status" value="1"/>
</dbReference>
<proteinExistence type="inferred from homology"/>
<comment type="caution">
    <text evidence="7">The sequence shown here is derived from an EMBL/GenBank/DDBJ whole genome shotgun (WGS) entry which is preliminary data.</text>
</comment>
<evidence type="ECO:0000256" key="2">
    <source>
        <dbReference type="ARBA" id="ARBA00022517"/>
    </source>
</evidence>
<evidence type="ECO:0000313" key="7">
    <source>
        <dbReference type="EMBL" id="MFB9887996.1"/>
    </source>
</evidence>
<evidence type="ECO:0000313" key="8">
    <source>
        <dbReference type="Proteomes" id="UP001589628"/>
    </source>
</evidence>
<name>A0ABV5ZFI4_9GAMM</name>
<dbReference type="CDD" id="cd16964">
    <property type="entry name" value="YqgF"/>
    <property type="match status" value="1"/>
</dbReference>
<comment type="similarity">
    <text evidence="5">Belongs to the YqgF HJR family.</text>
</comment>
<dbReference type="InterPro" id="IPR012337">
    <property type="entry name" value="RNaseH-like_sf"/>
</dbReference>
<dbReference type="InterPro" id="IPR037027">
    <property type="entry name" value="YqgF/RNaseH-like_dom_sf"/>
</dbReference>
<comment type="subcellular location">
    <subcellularLocation>
        <location evidence="5">Cytoplasm</location>
    </subcellularLocation>
</comment>
<dbReference type="RefSeq" id="WP_027312927.1">
    <property type="nucleotide sequence ID" value="NZ_JAUESS010000016.1"/>
</dbReference>
<dbReference type="InterPro" id="IPR005227">
    <property type="entry name" value="YqgF"/>
</dbReference>
<dbReference type="NCBIfam" id="TIGR00250">
    <property type="entry name" value="RNAse_H_YqgF"/>
    <property type="match status" value="1"/>
</dbReference>
<sequence length="155" mass="17378">MADTLPEPFSVLGFDFGTKRYGLAYGQSLTGTSSALPPINARDGIPDWEELGRIIAHWQPDALVVGIPLNMDGSVSEMSRRARKFANRLHARYQLPCYLMDERLSSHEAKHIHQQRGGSSHYRKDPVDSLAAQLIVESWLSDGRRIPSHTPLEEL</sequence>
<dbReference type="EC" id="3.1.-.-" evidence="5"/>
<keyword evidence="8" id="KW-1185">Reference proteome</keyword>
<dbReference type="SUPFAM" id="SSF53098">
    <property type="entry name" value="Ribonuclease H-like"/>
    <property type="match status" value="1"/>
</dbReference>
<keyword evidence="3 5" id="KW-0540">Nuclease</keyword>
<feature type="domain" description="YqgF/RNase H-like" evidence="6">
    <location>
        <begin position="9"/>
        <end position="109"/>
    </location>
</feature>
<protein>
    <recommendedName>
        <fullName evidence="5">Putative pre-16S rRNA nuclease</fullName>
        <ecNumber evidence="5">3.1.-.-</ecNumber>
    </recommendedName>
</protein>
<evidence type="ECO:0000256" key="5">
    <source>
        <dbReference type="HAMAP-Rule" id="MF_00651"/>
    </source>
</evidence>
<dbReference type="InterPro" id="IPR006641">
    <property type="entry name" value="YqgF/RNaseH-like_dom"/>
</dbReference>
<evidence type="ECO:0000256" key="1">
    <source>
        <dbReference type="ARBA" id="ARBA00022490"/>
    </source>
</evidence>
<dbReference type="SMART" id="SM00732">
    <property type="entry name" value="YqgFc"/>
    <property type="match status" value="1"/>
</dbReference>
<dbReference type="PANTHER" id="PTHR33317">
    <property type="entry name" value="POLYNUCLEOTIDYL TRANSFERASE, RIBONUCLEASE H-LIKE SUPERFAMILY PROTEIN"/>
    <property type="match status" value="1"/>
</dbReference>
<keyword evidence="4 5" id="KW-0378">Hydrolase</keyword>
<keyword evidence="2 5" id="KW-0690">Ribosome biogenesis</keyword>
<comment type="function">
    <text evidence="5">Could be a nuclease involved in processing of the 5'-end of pre-16S rRNA.</text>
</comment>
<reference evidence="7 8" key="1">
    <citation type="submission" date="2024-09" db="EMBL/GenBank/DDBJ databases">
        <authorList>
            <person name="Sun Q."/>
            <person name="Mori K."/>
        </authorList>
    </citation>
    <scope>NUCLEOTIDE SEQUENCE [LARGE SCALE GENOMIC DNA]</scope>
    <source>
        <strain evidence="7 8">ATCC 51285</strain>
    </source>
</reference>
<evidence type="ECO:0000256" key="4">
    <source>
        <dbReference type="ARBA" id="ARBA00022801"/>
    </source>
</evidence>
<dbReference type="Pfam" id="PF03652">
    <property type="entry name" value="RuvX"/>
    <property type="match status" value="1"/>
</dbReference>
<evidence type="ECO:0000259" key="6">
    <source>
        <dbReference type="SMART" id="SM00732"/>
    </source>
</evidence>
<dbReference type="HAMAP" id="MF_00651">
    <property type="entry name" value="Nuclease_YqgF"/>
    <property type="match status" value="1"/>
</dbReference>
<dbReference type="EMBL" id="JBHLZN010000008">
    <property type="protein sequence ID" value="MFB9887996.1"/>
    <property type="molecule type" value="Genomic_DNA"/>
</dbReference>
<accession>A0ABV5ZFI4</accession>
<gene>
    <name evidence="7" type="primary">ruvX</name>
    <name evidence="7" type="ORF">ACFFLH_16390</name>
</gene>
<dbReference type="Gene3D" id="3.30.420.140">
    <property type="entry name" value="YqgF/RNase H-like domain"/>
    <property type="match status" value="1"/>
</dbReference>
<dbReference type="Proteomes" id="UP001589628">
    <property type="component" value="Unassembled WGS sequence"/>
</dbReference>
<evidence type="ECO:0000256" key="3">
    <source>
        <dbReference type="ARBA" id="ARBA00022722"/>
    </source>
</evidence>
<organism evidence="7 8">
    <name type="scientific">Balneatrix alpica</name>
    <dbReference type="NCBI Taxonomy" id="75684"/>
    <lineage>
        <taxon>Bacteria</taxon>
        <taxon>Pseudomonadati</taxon>
        <taxon>Pseudomonadota</taxon>
        <taxon>Gammaproteobacteria</taxon>
        <taxon>Oceanospirillales</taxon>
        <taxon>Balneatrichaceae</taxon>
        <taxon>Balneatrix</taxon>
    </lineage>
</organism>